<dbReference type="InterPro" id="IPR013563">
    <property type="entry name" value="Oligopep_ABC_C"/>
</dbReference>
<evidence type="ECO:0000256" key="5">
    <source>
        <dbReference type="ARBA" id="ARBA00022840"/>
    </source>
</evidence>
<dbReference type="EMBL" id="JBHLUN010000002">
    <property type="protein sequence ID" value="MFC0407157.1"/>
    <property type="molecule type" value="Genomic_DNA"/>
</dbReference>
<dbReference type="Pfam" id="PF08352">
    <property type="entry name" value="oligo_HPY"/>
    <property type="match status" value="1"/>
</dbReference>
<dbReference type="PANTHER" id="PTHR43776:SF7">
    <property type="entry name" value="D,D-DIPEPTIDE TRANSPORT ATP-BINDING PROTEIN DDPF-RELATED"/>
    <property type="match status" value="1"/>
</dbReference>
<evidence type="ECO:0000256" key="2">
    <source>
        <dbReference type="ARBA" id="ARBA00005417"/>
    </source>
</evidence>
<dbReference type="Proteomes" id="UP001589865">
    <property type="component" value="Unassembled WGS sequence"/>
</dbReference>
<dbReference type="InterPro" id="IPR003439">
    <property type="entry name" value="ABC_transporter-like_ATP-bd"/>
</dbReference>
<dbReference type="InterPro" id="IPR027417">
    <property type="entry name" value="P-loop_NTPase"/>
</dbReference>
<gene>
    <name evidence="7" type="ORF">ACFFGY_02785</name>
</gene>
<keyword evidence="8" id="KW-1185">Reference proteome</keyword>
<dbReference type="SUPFAM" id="SSF52540">
    <property type="entry name" value="P-loop containing nucleoside triphosphate hydrolases"/>
    <property type="match status" value="1"/>
</dbReference>
<keyword evidence="5 7" id="KW-0067">ATP-binding</keyword>
<dbReference type="Gene3D" id="3.40.50.300">
    <property type="entry name" value="P-loop containing nucleotide triphosphate hydrolases"/>
    <property type="match status" value="1"/>
</dbReference>
<comment type="subcellular location">
    <subcellularLocation>
        <location evidence="1">Cell inner membrane</location>
        <topology evidence="1">Peripheral membrane protein</topology>
    </subcellularLocation>
</comment>
<dbReference type="Pfam" id="PF00005">
    <property type="entry name" value="ABC_tran"/>
    <property type="match status" value="1"/>
</dbReference>
<name>A0ABV6JN70_9PROT</name>
<evidence type="ECO:0000256" key="1">
    <source>
        <dbReference type="ARBA" id="ARBA00004417"/>
    </source>
</evidence>
<reference evidence="7 8" key="1">
    <citation type="submission" date="2024-09" db="EMBL/GenBank/DDBJ databases">
        <authorList>
            <person name="Sun Q."/>
            <person name="Mori K."/>
        </authorList>
    </citation>
    <scope>NUCLEOTIDE SEQUENCE [LARGE SCALE GENOMIC DNA]</scope>
    <source>
        <strain evidence="7 8">TBRC 5777</strain>
    </source>
</reference>
<evidence type="ECO:0000313" key="7">
    <source>
        <dbReference type="EMBL" id="MFC0407157.1"/>
    </source>
</evidence>
<dbReference type="GO" id="GO:0005524">
    <property type="term" value="F:ATP binding"/>
    <property type="evidence" value="ECO:0007669"/>
    <property type="project" value="UniProtKB-KW"/>
</dbReference>
<dbReference type="InterPro" id="IPR017871">
    <property type="entry name" value="ABC_transporter-like_CS"/>
</dbReference>
<evidence type="ECO:0000256" key="3">
    <source>
        <dbReference type="ARBA" id="ARBA00022448"/>
    </source>
</evidence>
<accession>A0ABV6JN70</accession>
<evidence type="ECO:0000313" key="8">
    <source>
        <dbReference type="Proteomes" id="UP001589865"/>
    </source>
</evidence>
<sequence>MSAVLASPGTMTPAAAPRAGHPAAAAPIVEAWGLQKHYPAGRSLRQALQGERPVLRAVDGVDLTLRSGESVGLVGESGSGKTTIGRLLLKLTEPTGGQLAFEGQDLRQLNRAAMLRFRQRAQLVFQNPFDALNPRFTIGRSLAEPLLNTGVARAEHEARVAESLRTVRLGDPARLLQRLPHQLSGGQLQRVVLARALVLQPRFLVADEPVSMLDVSVRAGVLNLLRELRERLNLTTLAISHDLTLVRYVCERTLVMYLGKVVEDGPTARVITAPAHPYTTALIRAVPRPQVAQPRDALPLHGALGDAAGLQGGCRLRNRCPHAFARCATEEPPLVEIAPGHRAACHLHTT</sequence>
<feature type="domain" description="ABC transporter" evidence="6">
    <location>
        <begin position="29"/>
        <end position="283"/>
    </location>
</feature>
<evidence type="ECO:0000259" key="6">
    <source>
        <dbReference type="PROSITE" id="PS50893"/>
    </source>
</evidence>
<dbReference type="NCBIfam" id="TIGR01727">
    <property type="entry name" value="oligo_HPY"/>
    <property type="match status" value="1"/>
</dbReference>
<dbReference type="CDD" id="cd03257">
    <property type="entry name" value="ABC_NikE_OppD_transporters"/>
    <property type="match status" value="1"/>
</dbReference>
<comment type="caution">
    <text evidence="7">The sequence shown here is derived from an EMBL/GenBank/DDBJ whole genome shotgun (WGS) entry which is preliminary data.</text>
</comment>
<dbReference type="InterPro" id="IPR003593">
    <property type="entry name" value="AAA+_ATPase"/>
</dbReference>
<dbReference type="RefSeq" id="WP_377042849.1">
    <property type="nucleotide sequence ID" value="NZ_JBHLUN010000002.1"/>
</dbReference>
<dbReference type="PANTHER" id="PTHR43776">
    <property type="entry name" value="TRANSPORT ATP-BINDING PROTEIN"/>
    <property type="match status" value="1"/>
</dbReference>
<dbReference type="PROSITE" id="PS00211">
    <property type="entry name" value="ABC_TRANSPORTER_1"/>
    <property type="match status" value="1"/>
</dbReference>
<dbReference type="SMART" id="SM00382">
    <property type="entry name" value="AAA"/>
    <property type="match status" value="1"/>
</dbReference>
<dbReference type="PROSITE" id="PS50893">
    <property type="entry name" value="ABC_TRANSPORTER_2"/>
    <property type="match status" value="1"/>
</dbReference>
<organism evidence="7 8">
    <name type="scientific">Roseomonas elaeocarpi</name>
    <dbReference type="NCBI Taxonomy" id="907779"/>
    <lineage>
        <taxon>Bacteria</taxon>
        <taxon>Pseudomonadati</taxon>
        <taxon>Pseudomonadota</taxon>
        <taxon>Alphaproteobacteria</taxon>
        <taxon>Acetobacterales</taxon>
        <taxon>Roseomonadaceae</taxon>
        <taxon>Roseomonas</taxon>
    </lineage>
</organism>
<protein>
    <submittedName>
        <fullName evidence="7">ABC transporter ATP-binding protein</fullName>
    </submittedName>
</protein>
<dbReference type="InterPro" id="IPR050319">
    <property type="entry name" value="ABC_transp_ATP-bind"/>
</dbReference>
<keyword evidence="3" id="KW-0813">Transport</keyword>
<comment type="similarity">
    <text evidence="2">Belongs to the ABC transporter superfamily.</text>
</comment>
<evidence type="ECO:0000256" key="4">
    <source>
        <dbReference type="ARBA" id="ARBA00022741"/>
    </source>
</evidence>
<keyword evidence="4" id="KW-0547">Nucleotide-binding</keyword>
<proteinExistence type="inferred from homology"/>